<evidence type="ECO:0000313" key="5">
    <source>
        <dbReference type="Proteomes" id="UP000046680"/>
    </source>
</evidence>
<evidence type="ECO:0000313" key="1">
    <source>
        <dbReference type="EMBL" id="CFR99161.1"/>
    </source>
</evidence>
<protein>
    <submittedName>
        <fullName evidence="2">Uncharacterized protein</fullName>
    </submittedName>
</protein>
<organism evidence="2 6">
    <name type="scientific">Mycobacterium tuberculosis</name>
    <dbReference type="NCBI Taxonomy" id="1773"/>
    <lineage>
        <taxon>Bacteria</taxon>
        <taxon>Bacillati</taxon>
        <taxon>Actinomycetota</taxon>
        <taxon>Actinomycetes</taxon>
        <taxon>Mycobacteriales</taxon>
        <taxon>Mycobacteriaceae</taxon>
        <taxon>Mycobacterium</taxon>
        <taxon>Mycobacterium tuberculosis complex</taxon>
    </lineage>
</organism>
<evidence type="ECO:0000313" key="6">
    <source>
        <dbReference type="Proteomes" id="UP000050164"/>
    </source>
</evidence>
<dbReference type="EMBL" id="CQQC01000627">
    <property type="protein sequence ID" value="CNV29014.1"/>
    <property type="molecule type" value="Genomic_DNA"/>
</dbReference>
<dbReference type="Proteomes" id="UP000039217">
    <property type="component" value="Unassembled WGS sequence"/>
</dbReference>
<sequence>MRYHVGGGAVGGDLLGGLAERQHLGLGEEVAHQQIMHAAGALGGRQVVEGLSKADEIGWHQPGALVQQLVEGVLAVGSRFTPKDFTGVGADRAAVGARGLAVGFHGQLLKVGRKTRQVIGIRQHGA</sequence>
<evidence type="ECO:0000313" key="2">
    <source>
        <dbReference type="EMBL" id="CKS09791.1"/>
    </source>
</evidence>
<dbReference type="AlphaFoldDB" id="A0A655A7A5"/>
<name>A0A655A7A5_MYCTX</name>
<accession>A0A655A7A5</accession>
<dbReference type="EMBL" id="CGCX01001658">
    <property type="protein sequence ID" value="CFR99161.1"/>
    <property type="molecule type" value="Genomic_DNA"/>
</dbReference>
<gene>
    <name evidence="1" type="ORF">ERS007657_03438</name>
    <name evidence="3" type="ORF">ERS007661_01985</name>
    <name evidence="2" type="ORF">ERS027659_02637</name>
</gene>
<dbReference type="Proteomes" id="UP000046680">
    <property type="component" value="Unassembled WGS sequence"/>
</dbReference>
<evidence type="ECO:0000313" key="3">
    <source>
        <dbReference type="EMBL" id="CNV29014.1"/>
    </source>
</evidence>
<proteinExistence type="predicted"/>
<reference evidence="4 5" key="1">
    <citation type="submission" date="2015-03" db="EMBL/GenBank/DDBJ databases">
        <authorList>
            <consortium name="Pathogen Informatics"/>
        </authorList>
    </citation>
    <scope>NUCLEOTIDE SEQUENCE [LARGE SCALE GENOMIC DNA]</scope>
    <source>
        <strain evidence="2 6">Bir 185</strain>
        <strain evidence="1 5">C09601061</strain>
        <strain evidence="3 4">D00501624</strain>
    </source>
</reference>
<evidence type="ECO:0000313" key="4">
    <source>
        <dbReference type="Proteomes" id="UP000039217"/>
    </source>
</evidence>
<dbReference type="EMBL" id="CNFT01000654">
    <property type="protein sequence ID" value="CKS09791.1"/>
    <property type="molecule type" value="Genomic_DNA"/>
</dbReference>
<dbReference type="Proteomes" id="UP000050164">
    <property type="component" value="Unassembled WGS sequence"/>
</dbReference>